<evidence type="ECO:0000259" key="9">
    <source>
        <dbReference type="PROSITE" id="PS51078"/>
    </source>
</evidence>
<dbReference type="Pfam" id="PF09339">
    <property type="entry name" value="HTH_IclR"/>
    <property type="match status" value="1"/>
</dbReference>
<dbReference type="GO" id="GO:0045892">
    <property type="term" value="P:negative regulation of DNA-templated transcription"/>
    <property type="evidence" value="ECO:0007669"/>
    <property type="project" value="TreeGrafter"/>
</dbReference>
<dbReference type="InterPro" id="IPR050707">
    <property type="entry name" value="HTH_MetabolicPath_Reg"/>
</dbReference>
<dbReference type="InterPro" id="IPR014757">
    <property type="entry name" value="Tscrpt_reg_IclR_C"/>
</dbReference>
<dbReference type="PANTHER" id="PTHR30136:SF24">
    <property type="entry name" value="HTH-TYPE TRANSCRIPTIONAL REPRESSOR ALLR"/>
    <property type="match status" value="1"/>
</dbReference>
<evidence type="ECO:0000256" key="5">
    <source>
        <dbReference type="ARBA" id="ARBA00058938"/>
    </source>
</evidence>
<feature type="domain" description="HTH iclR-type" evidence="8">
    <location>
        <begin position="66"/>
        <end position="127"/>
    </location>
</feature>
<dbReference type="Pfam" id="PF01614">
    <property type="entry name" value="IclR_C"/>
    <property type="match status" value="1"/>
</dbReference>
<name>A0A239JQ25_9ACTN</name>
<evidence type="ECO:0000256" key="6">
    <source>
        <dbReference type="ARBA" id="ARBA00070406"/>
    </source>
</evidence>
<dbReference type="SMART" id="SM00346">
    <property type="entry name" value="HTH_ICLR"/>
    <property type="match status" value="1"/>
</dbReference>
<dbReference type="PROSITE" id="PS51078">
    <property type="entry name" value="ICLR_ED"/>
    <property type="match status" value="1"/>
</dbReference>
<dbReference type="GO" id="GO:0003677">
    <property type="term" value="F:DNA binding"/>
    <property type="evidence" value="ECO:0007669"/>
    <property type="project" value="UniProtKB-KW"/>
</dbReference>
<dbReference type="InterPro" id="IPR029016">
    <property type="entry name" value="GAF-like_dom_sf"/>
</dbReference>
<keyword evidence="1" id="KW-0319">Glycerol metabolism</keyword>
<dbReference type="AlphaFoldDB" id="A0A239JQ25"/>
<feature type="region of interest" description="Disordered" evidence="7">
    <location>
        <begin position="1"/>
        <end position="64"/>
    </location>
</feature>
<evidence type="ECO:0000313" key="11">
    <source>
        <dbReference type="Proteomes" id="UP000198282"/>
    </source>
</evidence>
<evidence type="ECO:0000256" key="7">
    <source>
        <dbReference type="SAM" id="MobiDB-lite"/>
    </source>
</evidence>
<dbReference type="Gene3D" id="3.30.450.40">
    <property type="match status" value="1"/>
</dbReference>
<evidence type="ECO:0000256" key="2">
    <source>
        <dbReference type="ARBA" id="ARBA00023015"/>
    </source>
</evidence>
<dbReference type="PANTHER" id="PTHR30136">
    <property type="entry name" value="HELIX-TURN-HELIX TRANSCRIPTIONAL REGULATOR, ICLR FAMILY"/>
    <property type="match status" value="1"/>
</dbReference>
<dbReference type="InterPro" id="IPR036390">
    <property type="entry name" value="WH_DNA-bd_sf"/>
</dbReference>
<comment type="function">
    <text evidence="5">May be an activator protein for the gylABX operon.</text>
</comment>
<dbReference type="EMBL" id="FZOD01000023">
    <property type="protein sequence ID" value="SNT07947.1"/>
    <property type="molecule type" value="Genomic_DNA"/>
</dbReference>
<evidence type="ECO:0000256" key="4">
    <source>
        <dbReference type="ARBA" id="ARBA00023163"/>
    </source>
</evidence>
<evidence type="ECO:0000256" key="1">
    <source>
        <dbReference type="ARBA" id="ARBA00022798"/>
    </source>
</evidence>
<keyword evidence="11" id="KW-1185">Reference proteome</keyword>
<dbReference type="GO" id="GO:0003700">
    <property type="term" value="F:DNA-binding transcription factor activity"/>
    <property type="evidence" value="ECO:0007669"/>
    <property type="project" value="TreeGrafter"/>
</dbReference>
<dbReference type="GO" id="GO:0006071">
    <property type="term" value="P:glycerol metabolic process"/>
    <property type="evidence" value="ECO:0007669"/>
    <property type="project" value="UniProtKB-KW"/>
</dbReference>
<evidence type="ECO:0000313" key="10">
    <source>
        <dbReference type="EMBL" id="SNT07947.1"/>
    </source>
</evidence>
<dbReference type="SUPFAM" id="SSF46785">
    <property type="entry name" value="Winged helix' DNA-binding domain"/>
    <property type="match status" value="1"/>
</dbReference>
<feature type="domain" description="IclR-ED" evidence="9">
    <location>
        <begin position="128"/>
        <end position="308"/>
    </location>
</feature>
<protein>
    <recommendedName>
        <fullName evidence="6">Glycerol operon regulatory protein</fullName>
    </recommendedName>
</protein>
<evidence type="ECO:0000256" key="3">
    <source>
        <dbReference type="ARBA" id="ARBA00023125"/>
    </source>
</evidence>
<reference evidence="10 11" key="1">
    <citation type="submission" date="2017-06" db="EMBL/GenBank/DDBJ databases">
        <authorList>
            <person name="Kim H.J."/>
            <person name="Triplett B.A."/>
        </authorList>
    </citation>
    <scope>NUCLEOTIDE SEQUENCE [LARGE SCALE GENOMIC DNA]</scope>
    <source>
        <strain evidence="10 11">CGMCC 4.2132</strain>
    </source>
</reference>
<sequence>MTHEPRERPEARMVVGVRPGEPADERGTGEQADGRAGQDGRHGGDGLPPIPARPERASGTGSLGTVQSVDRALDVLEALAKQDGEAGLSEIAARTGLPYGTIHRLLRTLLVRGYVRQESDRRYALGGALVRLGGVAERMIGVWAQPYLTRMVELSGETANMAVLEGDFIVYVAQVPSPRRLRMFAEVGRRVLPHSTAVGKVLMADRADAEVTSLIRRTGMPRRTANTITDLPGMLAELRRVRERGYALDLGEEELGVHCLAVGVRDGARTVAALSVSGPAERINALDREHLAESMRKIAHDFGAELGPGPADGSA</sequence>
<dbReference type="InterPro" id="IPR005471">
    <property type="entry name" value="Tscrpt_reg_IclR_N"/>
</dbReference>
<dbReference type="SUPFAM" id="SSF55781">
    <property type="entry name" value="GAF domain-like"/>
    <property type="match status" value="1"/>
</dbReference>
<dbReference type="Gene3D" id="1.10.10.10">
    <property type="entry name" value="Winged helix-like DNA-binding domain superfamily/Winged helix DNA-binding domain"/>
    <property type="match status" value="1"/>
</dbReference>
<feature type="compositionally biased region" description="Basic and acidic residues" evidence="7">
    <location>
        <begin position="21"/>
        <end position="44"/>
    </location>
</feature>
<accession>A0A239JQ25</accession>
<dbReference type="FunFam" id="1.10.10.10:FF:000056">
    <property type="entry name" value="IclR family transcriptional regulator"/>
    <property type="match status" value="1"/>
</dbReference>
<organism evidence="10 11">
    <name type="scientific">Streptosporangium subroseum</name>
    <dbReference type="NCBI Taxonomy" id="106412"/>
    <lineage>
        <taxon>Bacteria</taxon>
        <taxon>Bacillati</taxon>
        <taxon>Actinomycetota</taxon>
        <taxon>Actinomycetes</taxon>
        <taxon>Streptosporangiales</taxon>
        <taxon>Streptosporangiaceae</taxon>
        <taxon>Streptosporangium</taxon>
    </lineage>
</organism>
<keyword evidence="2" id="KW-0805">Transcription regulation</keyword>
<gene>
    <name evidence="10" type="ORF">SAMN05216276_1023115</name>
</gene>
<dbReference type="RefSeq" id="WP_245878493.1">
    <property type="nucleotide sequence ID" value="NZ_FZOD01000023.1"/>
</dbReference>
<proteinExistence type="predicted"/>
<feature type="compositionally biased region" description="Basic and acidic residues" evidence="7">
    <location>
        <begin position="1"/>
        <end position="11"/>
    </location>
</feature>
<evidence type="ECO:0000259" key="8">
    <source>
        <dbReference type="PROSITE" id="PS51077"/>
    </source>
</evidence>
<dbReference type="Proteomes" id="UP000198282">
    <property type="component" value="Unassembled WGS sequence"/>
</dbReference>
<keyword evidence="4" id="KW-0804">Transcription</keyword>
<keyword evidence="3" id="KW-0238">DNA-binding</keyword>
<dbReference type="InterPro" id="IPR036388">
    <property type="entry name" value="WH-like_DNA-bd_sf"/>
</dbReference>
<dbReference type="PROSITE" id="PS51077">
    <property type="entry name" value="HTH_ICLR"/>
    <property type="match status" value="1"/>
</dbReference>